<keyword evidence="6 9" id="KW-0012">Acyltransferase</keyword>
<evidence type="ECO:0000256" key="1">
    <source>
        <dbReference type="ARBA" id="ARBA00001938"/>
    </source>
</evidence>
<dbReference type="SUPFAM" id="SSF51230">
    <property type="entry name" value="Single hybrid motif"/>
    <property type="match status" value="1"/>
</dbReference>
<dbReference type="PROSITE" id="PS00189">
    <property type="entry name" value="LIPOYL"/>
    <property type="match status" value="1"/>
</dbReference>
<keyword evidence="4 9" id="KW-0808">Transferase</keyword>
<dbReference type="PROSITE" id="PS51826">
    <property type="entry name" value="PSBD"/>
    <property type="match status" value="1"/>
</dbReference>
<evidence type="ECO:0000259" key="11">
    <source>
        <dbReference type="PROSITE" id="PS51826"/>
    </source>
</evidence>
<evidence type="ECO:0000256" key="7">
    <source>
        <dbReference type="ARBA" id="ARBA00025211"/>
    </source>
</evidence>
<dbReference type="InterPro" id="IPR003016">
    <property type="entry name" value="2-oxoA_DH_lipoyl-BS"/>
</dbReference>
<comment type="subunit">
    <text evidence="3">Forms a 24-polypeptide structural core with octahedral symmetry.</text>
</comment>
<reference evidence="12 13" key="1">
    <citation type="submission" date="2018-12" db="EMBL/GenBank/DDBJ databases">
        <authorList>
            <person name="Chong R.A."/>
        </authorList>
    </citation>
    <scope>NUCLEOTIDE SEQUENCE [LARGE SCALE GENOMIC DNA]</scope>
    <source>
        <strain evidence="12 13">Lps</strain>
    </source>
</reference>
<dbReference type="InterPro" id="IPR011053">
    <property type="entry name" value="Single_hybrid_motif"/>
</dbReference>
<name>A0A4D6Y889_9GAMM</name>
<comment type="cofactor">
    <cofactor evidence="1 9">
        <name>(R)-lipoate</name>
        <dbReference type="ChEBI" id="CHEBI:83088"/>
    </cofactor>
</comment>
<keyword evidence="5 9" id="KW-0450">Lipoyl</keyword>
<evidence type="ECO:0000256" key="4">
    <source>
        <dbReference type="ARBA" id="ARBA00022679"/>
    </source>
</evidence>
<evidence type="ECO:0000313" key="13">
    <source>
        <dbReference type="Proteomes" id="UP000298564"/>
    </source>
</evidence>
<evidence type="ECO:0000256" key="5">
    <source>
        <dbReference type="ARBA" id="ARBA00022823"/>
    </source>
</evidence>
<dbReference type="SUPFAM" id="SSF52777">
    <property type="entry name" value="CoA-dependent acyltransferases"/>
    <property type="match status" value="1"/>
</dbReference>
<dbReference type="EC" id="2.3.1.-" evidence="9"/>
<protein>
    <recommendedName>
        <fullName evidence="9">Dihydrolipoamide acetyltransferase component of pyruvate dehydrogenase complex</fullName>
        <ecNumber evidence="9">2.3.1.-</ecNumber>
    </recommendedName>
</protein>
<dbReference type="GO" id="GO:0031405">
    <property type="term" value="F:lipoic acid binding"/>
    <property type="evidence" value="ECO:0007669"/>
    <property type="project" value="TreeGrafter"/>
</dbReference>
<dbReference type="EMBL" id="CP034870">
    <property type="protein sequence ID" value="QCI22438.1"/>
    <property type="molecule type" value="Genomic_DNA"/>
</dbReference>
<organism evidence="12 13">
    <name type="scientific">Buchnera aphidicola</name>
    <name type="common">Lipaphis pseudobrassicae</name>
    <dbReference type="NCBI Taxonomy" id="1258543"/>
    <lineage>
        <taxon>Bacteria</taxon>
        <taxon>Pseudomonadati</taxon>
        <taxon>Pseudomonadota</taxon>
        <taxon>Gammaproteobacteria</taxon>
        <taxon>Enterobacterales</taxon>
        <taxon>Erwiniaceae</taxon>
        <taxon>Buchnera</taxon>
    </lineage>
</organism>
<evidence type="ECO:0000313" key="12">
    <source>
        <dbReference type="EMBL" id="QCI22438.1"/>
    </source>
</evidence>
<dbReference type="PANTHER" id="PTHR43178">
    <property type="entry name" value="DIHYDROLIPOAMIDE ACETYLTRANSFERASE COMPONENT OF PYRUVATE DEHYDROGENASE COMPLEX"/>
    <property type="match status" value="1"/>
</dbReference>
<dbReference type="InterPro" id="IPR000089">
    <property type="entry name" value="Biotin_lipoyl"/>
</dbReference>
<evidence type="ECO:0000256" key="2">
    <source>
        <dbReference type="ARBA" id="ARBA00007317"/>
    </source>
</evidence>
<dbReference type="InterPro" id="IPR001078">
    <property type="entry name" value="2-oxoacid_DH_actylTfrase"/>
</dbReference>
<comment type="function">
    <text evidence="7">The pyruvate dehydrogenase complex catalyzes the overall conversion of pyruvate to acetyl-CoA and CO(2). It contains multiple copies of three enzymatic components: pyruvate dehydrogenase (E1), dihydrolipoamide acetyltransferase (E2) and lipoamide dehydrogenase (E3).</text>
</comment>
<dbReference type="SUPFAM" id="SSF47005">
    <property type="entry name" value="Peripheral subunit-binding domain of 2-oxo acid dehydrogenase complex"/>
    <property type="match status" value="1"/>
</dbReference>
<evidence type="ECO:0000256" key="8">
    <source>
        <dbReference type="ARBA" id="ARBA00048370"/>
    </source>
</evidence>
<feature type="domain" description="Lipoyl-binding" evidence="10">
    <location>
        <begin position="1"/>
        <end position="69"/>
    </location>
</feature>
<dbReference type="Pfam" id="PF00198">
    <property type="entry name" value="2-oxoacid_dh"/>
    <property type="match status" value="1"/>
</dbReference>
<proteinExistence type="inferred from homology"/>
<comment type="catalytic activity">
    <reaction evidence="8">
        <text>N(6)-[(R)-dihydrolipoyl]-L-lysyl-[protein] + acetyl-CoA = N(6)-[(R)-S(8)-acetyldihydrolipoyl]-L-lysyl-[protein] + CoA</text>
        <dbReference type="Rhea" id="RHEA:17017"/>
        <dbReference type="Rhea" id="RHEA-COMP:10475"/>
        <dbReference type="Rhea" id="RHEA-COMP:10478"/>
        <dbReference type="ChEBI" id="CHEBI:57287"/>
        <dbReference type="ChEBI" id="CHEBI:57288"/>
        <dbReference type="ChEBI" id="CHEBI:83100"/>
        <dbReference type="ChEBI" id="CHEBI:83111"/>
        <dbReference type="EC" id="2.3.1.12"/>
    </reaction>
</comment>
<dbReference type="GO" id="GO:0006086">
    <property type="term" value="P:pyruvate decarboxylation to acetyl-CoA"/>
    <property type="evidence" value="ECO:0007669"/>
    <property type="project" value="TreeGrafter"/>
</dbReference>
<evidence type="ECO:0000256" key="3">
    <source>
        <dbReference type="ARBA" id="ARBA00011484"/>
    </source>
</evidence>
<dbReference type="InterPro" id="IPR036625">
    <property type="entry name" value="E3-bd_dom_sf"/>
</dbReference>
<dbReference type="GO" id="GO:0004742">
    <property type="term" value="F:dihydrolipoyllysine-residue acetyltransferase activity"/>
    <property type="evidence" value="ECO:0007669"/>
    <property type="project" value="UniProtKB-EC"/>
</dbReference>
<dbReference type="FunFam" id="3.30.559.10:FF:000004">
    <property type="entry name" value="Acetyltransferase component of pyruvate dehydrogenase complex"/>
    <property type="match status" value="1"/>
</dbReference>
<reference evidence="12 13" key="2">
    <citation type="submission" date="2019-05" db="EMBL/GenBank/DDBJ databases">
        <title>Genome evolution of the obligate endosymbiont Buchnera aphidicola.</title>
        <authorList>
            <person name="Moran N.A."/>
        </authorList>
    </citation>
    <scope>NUCLEOTIDE SEQUENCE [LARGE SCALE GENOMIC DNA]</scope>
    <source>
        <strain evidence="12 13">Lps</strain>
    </source>
</reference>
<dbReference type="InterPro" id="IPR050743">
    <property type="entry name" value="2-oxoacid_DH_E2_comp"/>
</dbReference>
<evidence type="ECO:0000256" key="6">
    <source>
        <dbReference type="ARBA" id="ARBA00023315"/>
    </source>
</evidence>
<evidence type="ECO:0000256" key="9">
    <source>
        <dbReference type="RuleBase" id="RU003423"/>
    </source>
</evidence>
<dbReference type="Gene3D" id="3.30.559.10">
    <property type="entry name" value="Chloramphenicol acetyltransferase-like domain"/>
    <property type="match status" value="1"/>
</dbReference>
<comment type="similarity">
    <text evidence="2 9">Belongs to the 2-oxoacid dehydrogenase family.</text>
</comment>
<evidence type="ECO:0000259" key="10">
    <source>
        <dbReference type="PROSITE" id="PS50968"/>
    </source>
</evidence>
<gene>
    <name evidence="12" type="ORF">D9V70_01060</name>
</gene>
<dbReference type="Pfam" id="PF00364">
    <property type="entry name" value="Biotin_lipoyl"/>
    <property type="match status" value="1"/>
</dbReference>
<dbReference type="GO" id="GO:0005737">
    <property type="term" value="C:cytoplasm"/>
    <property type="evidence" value="ECO:0007669"/>
    <property type="project" value="TreeGrafter"/>
</dbReference>
<dbReference type="PANTHER" id="PTHR43178:SF2">
    <property type="entry name" value="DIHYDROLIPOYLLYSINE-RESIDUE ACETYLTRANSFERASE COMPONENT OF PYRUVATE DEHYDROGENASE COMPLEX"/>
    <property type="match status" value="1"/>
</dbReference>
<sequence length="398" mass="45107">MPDIGVEEVEVIEILVKIGEHVELEQGLITVEGEKASMEIPSPTSGIIKSIYVKIGDKVKTSSILMILKFNSIDTNVQEKKTNILEKENVILTKQNFIKSNTFKEDTCIHATPLIRRLARNLNIELSNIIPTGRKNRILKEDLELYLNKFKINNLQNNSILNFNDINKIDIKEIELSSLQKTVGNNLKKNWNNIPHVTQFDEFDITVLEKFRQKYNFENKESNSITVLIFILKVVACALEKFPIFNSYLSNDNKKIILRKHINIGVAVNVKDGLFVPVLKHVNKKNITQLSSELIFLSERARQKQLDASDMQQGCFTISNLGAIGGSYFSPIINAPEVAILGVSKSKIKPLWNGKEFIPSLMLPLSLSYDHRVINGVDGARFITFIGKLLSDMHFLIM</sequence>
<dbReference type="AlphaFoldDB" id="A0A4D6Y889"/>
<dbReference type="Proteomes" id="UP000298564">
    <property type="component" value="Chromosome"/>
</dbReference>
<feature type="domain" description="Peripheral subunit-binding (PSBD)" evidence="11">
    <location>
        <begin position="110"/>
        <end position="147"/>
    </location>
</feature>
<dbReference type="InterPro" id="IPR004167">
    <property type="entry name" value="PSBD"/>
</dbReference>
<dbReference type="Gene3D" id="2.40.50.100">
    <property type="match status" value="1"/>
</dbReference>
<dbReference type="Pfam" id="PF02817">
    <property type="entry name" value="E3_binding"/>
    <property type="match status" value="1"/>
</dbReference>
<dbReference type="InterPro" id="IPR023213">
    <property type="entry name" value="CAT-like_dom_sf"/>
</dbReference>
<accession>A0A4D6Y889</accession>
<dbReference type="Gene3D" id="4.10.320.10">
    <property type="entry name" value="E3-binding domain"/>
    <property type="match status" value="1"/>
</dbReference>
<dbReference type="PROSITE" id="PS50968">
    <property type="entry name" value="BIOTINYL_LIPOYL"/>
    <property type="match status" value="1"/>
</dbReference>
<dbReference type="OrthoDB" id="9805770at2"/>
<dbReference type="CDD" id="cd06849">
    <property type="entry name" value="lipoyl_domain"/>
    <property type="match status" value="1"/>
</dbReference>